<dbReference type="AlphaFoldDB" id="A0A084GZT7"/>
<proteinExistence type="predicted"/>
<evidence type="ECO:0000259" key="4">
    <source>
        <dbReference type="Pfam" id="PF25990"/>
    </source>
</evidence>
<feature type="coiled-coil region" evidence="1">
    <location>
        <begin position="96"/>
        <end position="130"/>
    </location>
</feature>
<dbReference type="Proteomes" id="UP000028549">
    <property type="component" value="Unassembled WGS sequence"/>
</dbReference>
<dbReference type="GO" id="GO:0015562">
    <property type="term" value="F:efflux transmembrane transporter activity"/>
    <property type="evidence" value="ECO:0007669"/>
    <property type="project" value="TreeGrafter"/>
</dbReference>
<accession>A0A084GZT7</accession>
<dbReference type="Gene3D" id="2.40.420.20">
    <property type="match status" value="1"/>
</dbReference>
<comment type="caution">
    <text evidence="5">The sequence shown here is derived from an EMBL/GenBank/DDBJ whole genome shotgun (WGS) entry which is preliminary data.</text>
</comment>
<dbReference type="Gene3D" id="2.40.30.170">
    <property type="match status" value="1"/>
</dbReference>
<feature type="domain" description="YknX-like beta-barrel" evidence="4">
    <location>
        <begin position="224"/>
        <end position="302"/>
    </location>
</feature>
<feature type="domain" description="Multidrug resistance protein MdtA-like C-terminal permuted SH3" evidence="2">
    <location>
        <begin position="322"/>
        <end position="365"/>
    </location>
</feature>
<evidence type="ECO:0000313" key="5">
    <source>
        <dbReference type="EMBL" id="KEZ52849.1"/>
    </source>
</evidence>
<protein>
    <recommendedName>
        <fullName evidence="7">RND efflux pump membrane fusion protein barrel-sandwich domain-containing protein</fullName>
    </recommendedName>
</protein>
<dbReference type="EMBL" id="JNVC02000004">
    <property type="protein sequence ID" value="KEZ52849.1"/>
    <property type="molecule type" value="Genomic_DNA"/>
</dbReference>
<evidence type="ECO:0000256" key="1">
    <source>
        <dbReference type="SAM" id="Coils"/>
    </source>
</evidence>
<dbReference type="OrthoDB" id="2446145at2"/>
<dbReference type="InterPro" id="IPR058639">
    <property type="entry name" value="BSH_YknX-like"/>
</dbReference>
<feature type="coiled-coil region" evidence="1">
    <location>
        <begin position="166"/>
        <end position="193"/>
    </location>
</feature>
<name>A0A084GZT7_METID</name>
<keyword evidence="6" id="KW-1185">Reference proteome</keyword>
<evidence type="ECO:0000313" key="6">
    <source>
        <dbReference type="Proteomes" id="UP000028549"/>
    </source>
</evidence>
<dbReference type="RefSeq" id="WP_029565929.1">
    <property type="nucleotide sequence ID" value="NZ_JNVC02000004.1"/>
</dbReference>
<dbReference type="PANTHER" id="PTHR30469:SF33">
    <property type="entry name" value="SLR1207 PROTEIN"/>
    <property type="match status" value="1"/>
</dbReference>
<keyword evidence="1" id="KW-0175">Coiled coil</keyword>
<sequence>MKKQAMIGIISLAVLFIAVNIAVIFTSDKIERSKSISQFTKAETGELQKLLFTKGVVVPASDYKVMYSKDLGTLREVLVSKGDAVVTGDPLITYETGHLDAEIEELQAQNADLQSRISSAESDLSDLQDDLDEASVPVEVEEGVYLDDSAGQKAISSQIGNKQDQIAYLNQQIDSNEQKAARLQAQKEAYNVTSKMDGIVTAVNPFPQNPEDPMIVIQSSEPFLIEGKLSEKEAVLVKEGQKATAEAEALANSEKEAIIREVTMTPIDKPSVDQSETYYPFLAELIEPSENWHHGFHVGLDIVLEERSGVIVIDDTVMKKQKSSQYIYVLKKGKLEKRKLDVGLKINSRNEVLQGLEKGERIVTNPSPDLKNNMKVFIPMNHHYLEKKTLKSFTNEQKIRLIISGMVK</sequence>
<dbReference type="Pfam" id="PF25990">
    <property type="entry name" value="Beta-barrel_YknX"/>
    <property type="match status" value="1"/>
</dbReference>
<organism evidence="5 6">
    <name type="scientific">Metabacillus indicus</name>
    <name type="common">Bacillus indicus</name>
    <dbReference type="NCBI Taxonomy" id="246786"/>
    <lineage>
        <taxon>Bacteria</taxon>
        <taxon>Bacillati</taxon>
        <taxon>Bacillota</taxon>
        <taxon>Bacilli</taxon>
        <taxon>Bacillales</taxon>
        <taxon>Bacillaceae</taxon>
        <taxon>Metabacillus</taxon>
    </lineage>
</organism>
<dbReference type="STRING" id="246786.GS18_0208420"/>
<dbReference type="GO" id="GO:1990281">
    <property type="term" value="C:efflux pump complex"/>
    <property type="evidence" value="ECO:0007669"/>
    <property type="project" value="TreeGrafter"/>
</dbReference>
<evidence type="ECO:0008006" key="7">
    <source>
        <dbReference type="Google" id="ProtNLM"/>
    </source>
</evidence>
<dbReference type="Pfam" id="PF25984">
    <property type="entry name" value="BSH_YknX"/>
    <property type="match status" value="1"/>
</dbReference>
<dbReference type="InterPro" id="IPR058627">
    <property type="entry name" value="MdtA-like_C"/>
</dbReference>
<gene>
    <name evidence="5" type="ORF">GS18_0208420</name>
</gene>
<reference evidence="5 6" key="1">
    <citation type="journal article" date="2005" name="Int. J. Syst. Evol. Microbiol.">
        <title>Bacillus cibi sp. nov., isolated from jeotgal, a traditional Korean fermented seafood.</title>
        <authorList>
            <person name="Yoon J.H."/>
            <person name="Lee C.H."/>
            <person name="Oh T.K."/>
        </authorList>
    </citation>
    <scope>NUCLEOTIDE SEQUENCE [LARGE SCALE GENOMIC DNA]</scope>
    <source>
        <strain evidence="5 6">DSM 16189</strain>
    </source>
</reference>
<dbReference type="InterPro" id="IPR058636">
    <property type="entry name" value="Beta-barrel_YknX"/>
</dbReference>
<dbReference type="PANTHER" id="PTHR30469">
    <property type="entry name" value="MULTIDRUG RESISTANCE PROTEIN MDTA"/>
    <property type="match status" value="1"/>
</dbReference>
<evidence type="ECO:0000259" key="2">
    <source>
        <dbReference type="Pfam" id="PF25967"/>
    </source>
</evidence>
<feature type="domain" description="YknX-like barrel-sandwich hybrid" evidence="3">
    <location>
        <begin position="64"/>
        <end position="205"/>
    </location>
</feature>
<dbReference type="Pfam" id="PF25967">
    <property type="entry name" value="RND-MFP_C"/>
    <property type="match status" value="1"/>
</dbReference>
<evidence type="ECO:0000259" key="3">
    <source>
        <dbReference type="Pfam" id="PF25984"/>
    </source>
</evidence>